<dbReference type="CDD" id="cd06261">
    <property type="entry name" value="TM_PBP2"/>
    <property type="match status" value="1"/>
</dbReference>
<keyword evidence="6 7" id="KW-0472">Membrane</keyword>
<dbReference type="RefSeq" id="WP_203840231.1">
    <property type="nucleotide sequence ID" value="NZ_BAAATW010000010.1"/>
</dbReference>
<keyword evidence="3" id="KW-1003">Cell membrane</keyword>
<accession>A0A919VVC5</accession>
<feature type="domain" description="ABC transmembrane type-1" evidence="8">
    <location>
        <begin position="77"/>
        <end position="257"/>
    </location>
</feature>
<comment type="caution">
    <text evidence="9">The sequence shown here is derived from an EMBL/GenBank/DDBJ whole genome shotgun (WGS) entry which is preliminary data.</text>
</comment>
<dbReference type="GO" id="GO:0005886">
    <property type="term" value="C:plasma membrane"/>
    <property type="evidence" value="ECO:0007669"/>
    <property type="project" value="UniProtKB-SubCell"/>
</dbReference>
<name>A0A919VVC5_9ACTN</name>
<dbReference type="Gene3D" id="1.10.3720.10">
    <property type="entry name" value="MetI-like"/>
    <property type="match status" value="1"/>
</dbReference>
<dbReference type="PANTHER" id="PTHR30151">
    <property type="entry name" value="ALKANE SULFONATE ABC TRANSPORTER-RELATED, MEMBRANE SUBUNIT"/>
    <property type="match status" value="1"/>
</dbReference>
<dbReference type="Proteomes" id="UP000680865">
    <property type="component" value="Unassembled WGS sequence"/>
</dbReference>
<evidence type="ECO:0000256" key="6">
    <source>
        <dbReference type="ARBA" id="ARBA00023136"/>
    </source>
</evidence>
<dbReference type="InterPro" id="IPR000515">
    <property type="entry name" value="MetI-like"/>
</dbReference>
<keyword evidence="4 7" id="KW-0812">Transmembrane</keyword>
<feature type="transmembrane region" description="Helical" evidence="7">
    <location>
        <begin position="112"/>
        <end position="136"/>
    </location>
</feature>
<reference evidence="9" key="1">
    <citation type="submission" date="2021-03" db="EMBL/GenBank/DDBJ databases">
        <title>Whole genome shotgun sequence of Actinoplanes consettensis NBRC 14913.</title>
        <authorList>
            <person name="Komaki H."/>
            <person name="Tamura T."/>
        </authorList>
    </citation>
    <scope>NUCLEOTIDE SEQUENCE</scope>
    <source>
        <strain evidence="9">NBRC 14913</strain>
    </source>
</reference>
<dbReference type="AlphaFoldDB" id="A0A919VVC5"/>
<comment type="subcellular location">
    <subcellularLocation>
        <location evidence="1 7">Cell membrane</location>
        <topology evidence="1 7">Multi-pass membrane protein</topology>
    </subcellularLocation>
</comment>
<dbReference type="EMBL" id="BOQP01000027">
    <property type="protein sequence ID" value="GIM76555.1"/>
    <property type="molecule type" value="Genomic_DNA"/>
</dbReference>
<evidence type="ECO:0000259" key="8">
    <source>
        <dbReference type="PROSITE" id="PS50928"/>
    </source>
</evidence>
<evidence type="ECO:0000256" key="7">
    <source>
        <dbReference type="RuleBase" id="RU363032"/>
    </source>
</evidence>
<comment type="similarity">
    <text evidence="7">Belongs to the binding-protein-dependent transport system permease family.</text>
</comment>
<gene>
    <name evidence="9" type="primary">tauC</name>
    <name evidence="9" type="ORF">Aco04nite_51060</name>
</gene>
<keyword evidence="10" id="KW-1185">Reference proteome</keyword>
<keyword evidence="5 7" id="KW-1133">Transmembrane helix</keyword>
<feature type="transmembrane region" description="Helical" evidence="7">
    <location>
        <begin position="142"/>
        <end position="162"/>
    </location>
</feature>
<evidence type="ECO:0000256" key="3">
    <source>
        <dbReference type="ARBA" id="ARBA00022475"/>
    </source>
</evidence>
<evidence type="ECO:0000256" key="1">
    <source>
        <dbReference type="ARBA" id="ARBA00004651"/>
    </source>
</evidence>
<evidence type="ECO:0000313" key="9">
    <source>
        <dbReference type="EMBL" id="GIM76555.1"/>
    </source>
</evidence>
<dbReference type="PROSITE" id="PS50928">
    <property type="entry name" value="ABC_TM1"/>
    <property type="match status" value="1"/>
</dbReference>
<proteinExistence type="inferred from homology"/>
<feature type="transmembrane region" description="Helical" evidence="7">
    <location>
        <begin position="21"/>
        <end position="43"/>
    </location>
</feature>
<dbReference type="InterPro" id="IPR035906">
    <property type="entry name" value="MetI-like_sf"/>
</dbReference>
<dbReference type="PANTHER" id="PTHR30151:SF20">
    <property type="entry name" value="ABC TRANSPORTER PERMEASE PROTEIN HI_0355-RELATED"/>
    <property type="match status" value="1"/>
</dbReference>
<evidence type="ECO:0000256" key="4">
    <source>
        <dbReference type="ARBA" id="ARBA00022692"/>
    </source>
</evidence>
<organism evidence="9 10">
    <name type="scientific">Winogradskya consettensis</name>
    <dbReference type="NCBI Taxonomy" id="113560"/>
    <lineage>
        <taxon>Bacteria</taxon>
        <taxon>Bacillati</taxon>
        <taxon>Actinomycetota</taxon>
        <taxon>Actinomycetes</taxon>
        <taxon>Micromonosporales</taxon>
        <taxon>Micromonosporaceae</taxon>
        <taxon>Winogradskya</taxon>
    </lineage>
</organism>
<protein>
    <submittedName>
        <fullName evidence="9">ABC transporter permease</fullName>
    </submittedName>
</protein>
<evidence type="ECO:0000256" key="2">
    <source>
        <dbReference type="ARBA" id="ARBA00022448"/>
    </source>
</evidence>
<evidence type="ECO:0000313" key="10">
    <source>
        <dbReference type="Proteomes" id="UP000680865"/>
    </source>
</evidence>
<dbReference type="SUPFAM" id="SSF161098">
    <property type="entry name" value="MetI-like"/>
    <property type="match status" value="1"/>
</dbReference>
<keyword evidence="2 7" id="KW-0813">Transport</keyword>
<feature type="transmembrane region" description="Helical" evidence="7">
    <location>
        <begin position="85"/>
        <end position="105"/>
    </location>
</feature>
<dbReference type="GO" id="GO:0055085">
    <property type="term" value="P:transmembrane transport"/>
    <property type="evidence" value="ECO:0007669"/>
    <property type="project" value="InterPro"/>
</dbReference>
<evidence type="ECO:0000256" key="5">
    <source>
        <dbReference type="ARBA" id="ARBA00022989"/>
    </source>
</evidence>
<sequence length="273" mass="28196">MSDITAPRGTGRRVAGAVGRGLGRAAVSIVAILVLWIAGLRAFDIPAFVGKTPLDVVDYFFTLPKAAENRSEALHLLGATLADSVIGFVAGLGVALLVAALFLLFRPLESTLLPIVLLLQSVPLIAIAPILVLIFGRSTATVAVMGGLVVLFPALVNITFGLRSAPRTAIDLVTVYGATRWQSLRKVALPSALPALFAAIRISAPGAITGALIAEWLATGKGIGYAIVAAVGSSQIAAVWALAVLITLATLLIYQVLGIVESAVLARMGFNQA</sequence>
<feature type="transmembrane region" description="Helical" evidence="7">
    <location>
        <begin position="237"/>
        <end position="260"/>
    </location>
</feature>
<dbReference type="Pfam" id="PF00528">
    <property type="entry name" value="BPD_transp_1"/>
    <property type="match status" value="1"/>
</dbReference>